<dbReference type="WBParaSite" id="Hba_10002">
    <property type="protein sequence ID" value="Hba_10002"/>
    <property type="gene ID" value="Hba_10002"/>
</dbReference>
<evidence type="ECO:0000313" key="1">
    <source>
        <dbReference type="Proteomes" id="UP000095283"/>
    </source>
</evidence>
<reference evidence="2" key="1">
    <citation type="submission" date="2016-11" db="UniProtKB">
        <authorList>
            <consortium name="WormBaseParasite"/>
        </authorList>
    </citation>
    <scope>IDENTIFICATION</scope>
</reference>
<dbReference type="Proteomes" id="UP000095283">
    <property type="component" value="Unplaced"/>
</dbReference>
<name>A0A1I7WXS9_HETBA</name>
<protein>
    <submittedName>
        <fullName evidence="2">E3 ubiquitin-protein ligase listerin</fullName>
    </submittedName>
</protein>
<dbReference type="AlphaFoldDB" id="A0A1I7WXS9"/>
<proteinExistence type="predicted"/>
<evidence type="ECO:0000313" key="2">
    <source>
        <dbReference type="WBParaSite" id="Hba_10002"/>
    </source>
</evidence>
<organism evidence="1 2">
    <name type="scientific">Heterorhabditis bacteriophora</name>
    <name type="common">Entomopathogenic nematode worm</name>
    <dbReference type="NCBI Taxonomy" id="37862"/>
    <lineage>
        <taxon>Eukaryota</taxon>
        <taxon>Metazoa</taxon>
        <taxon>Ecdysozoa</taxon>
        <taxon>Nematoda</taxon>
        <taxon>Chromadorea</taxon>
        <taxon>Rhabditida</taxon>
        <taxon>Rhabditina</taxon>
        <taxon>Rhabditomorpha</taxon>
        <taxon>Strongyloidea</taxon>
        <taxon>Heterorhabditidae</taxon>
        <taxon>Heterorhabditis</taxon>
    </lineage>
</organism>
<sequence>MTSLCFRDKKYCEYFTVSAEVSMAKCVRELVFTLMKTDFSKYIDDSTLKYLEKCVGNDSIASISDYICSSRSISYLVEVLLQWTNSGLSVRLLLKLRTLFTFITLSSSSCFDFLSSSSLLDVLDGIVLLLQTDITGAQLSCLLDVFTSALSTAKSLTTWTDVGIKPSEIEVRIDMIARRLILCAYIDAIFTLSVTTLREGTTFDSTKTYTSELISVASVAIDILKFVRSDKLAWKSILSCPVRAFCIFLVLSEVVRNGVRAISEGYCDGIENIHDAIRIIGHFAAAGSNCQSSKYLSSLSMTICHLLDNFRISRKNDICLEAMKSSIHFRTSAASRKRCSARQFCIDRNKW</sequence>
<accession>A0A1I7WXS9</accession>
<keyword evidence="1" id="KW-1185">Reference proteome</keyword>